<dbReference type="Gene3D" id="3.30.43.10">
    <property type="entry name" value="Uridine Diphospho-n-acetylenolpyruvylglucosamine Reductase, domain 2"/>
    <property type="match status" value="1"/>
</dbReference>
<organism evidence="5 6">
    <name type="scientific">Paenibacillus marchantiophytorum</name>
    <dbReference type="NCBI Taxonomy" id="1619310"/>
    <lineage>
        <taxon>Bacteria</taxon>
        <taxon>Bacillati</taxon>
        <taxon>Bacillota</taxon>
        <taxon>Bacilli</taxon>
        <taxon>Bacillales</taxon>
        <taxon>Paenibacillaceae</taxon>
        <taxon>Paenibacillus</taxon>
    </lineage>
</organism>
<dbReference type="PROSITE" id="PS51387">
    <property type="entry name" value="FAD_PCMH"/>
    <property type="match status" value="1"/>
</dbReference>
<protein>
    <submittedName>
        <fullName evidence="5">Xanthine dehydrogenase subunit C</fullName>
    </submittedName>
</protein>
<dbReference type="InterPro" id="IPR016166">
    <property type="entry name" value="FAD-bd_PCMH"/>
</dbReference>
<evidence type="ECO:0000256" key="2">
    <source>
        <dbReference type="ARBA" id="ARBA00022827"/>
    </source>
</evidence>
<dbReference type="Gene3D" id="3.30.465.10">
    <property type="match status" value="1"/>
</dbReference>
<keyword evidence="1" id="KW-0285">Flavoprotein</keyword>
<dbReference type="Gene3D" id="3.30.390.50">
    <property type="entry name" value="CO dehydrogenase flavoprotein, C-terminal domain"/>
    <property type="match status" value="1"/>
</dbReference>
<evidence type="ECO:0000256" key="3">
    <source>
        <dbReference type="ARBA" id="ARBA00023002"/>
    </source>
</evidence>
<dbReference type="InterPro" id="IPR002346">
    <property type="entry name" value="Mopterin_DH_FAD-bd"/>
</dbReference>
<dbReference type="PANTHER" id="PTHR42659">
    <property type="entry name" value="XANTHINE DEHYDROGENASE SUBUNIT C-RELATED"/>
    <property type="match status" value="1"/>
</dbReference>
<dbReference type="Pfam" id="PF00941">
    <property type="entry name" value="FAD_binding_5"/>
    <property type="match status" value="1"/>
</dbReference>
<dbReference type="InterPro" id="IPR036318">
    <property type="entry name" value="FAD-bd_PCMH-like_sf"/>
</dbReference>
<dbReference type="EMBL" id="BMHE01000082">
    <property type="protein sequence ID" value="GGA15706.1"/>
    <property type="molecule type" value="Genomic_DNA"/>
</dbReference>
<dbReference type="SUPFAM" id="SSF56176">
    <property type="entry name" value="FAD-binding/transporter-associated domain-like"/>
    <property type="match status" value="1"/>
</dbReference>
<evidence type="ECO:0000313" key="6">
    <source>
        <dbReference type="Proteomes" id="UP000615455"/>
    </source>
</evidence>
<gene>
    <name evidence="5" type="primary">pucC</name>
    <name evidence="5" type="ORF">GCM10008018_70510</name>
</gene>
<dbReference type="InterPro" id="IPR005107">
    <property type="entry name" value="CO_DH_flav_C"/>
</dbReference>
<sequence length="304" mass="32297">MSVPLYQVPEQQPSVWQPTSVEEAMHLKHKWGDKAVLISGGTWLRTRWENGVSPLPQHLISLARIQALSGLAMDAGGQIHIGPSLRLADLMDSELMQMKCALLVKACAEIAAPSVRNLASIGGNVVTRTGDLIAALLVMDAQVVCSDGTAEYTLPLAKWLDAPTQPTSEVMTGIKVPNTDIEDAESTFEFYLKVGRREAFTPSVVTVAGRLGLAPDQTILSIALAAGGGSAVPARFADLEAAAIGRPLSKDLLQLLHTGVSEGFQAVPDDYAGVAYRKQTAANLIVSECYKVWRKGGGANAPKS</sequence>
<dbReference type="InterPro" id="IPR051312">
    <property type="entry name" value="Diverse_Substr_Oxidored"/>
</dbReference>
<dbReference type="InterPro" id="IPR036683">
    <property type="entry name" value="CO_DH_flav_C_dom_sf"/>
</dbReference>
<keyword evidence="2" id="KW-0274">FAD</keyword>
<dbReference type="Pfam" id="PF03450">
    <property type="entry name" value="CO_deh_flav_C"/>
    <property type="match status" value="1"/>
</dbReference>
<comment type="caution">
    <text evidence="5">The sequence shown here is derived from an EMBL/GenBank/DDBJ whole genome shotgun (WGS) entry which is preliminary data.</text>
</comment>
<keyword evidence="6" id="KW-1185">Reference proteome</keyword>
<evidence type="ECO:0000259" key="4">
    <source>
        <dbReference type="PROSITE" id="PS51387"/>
    </source>
</evidence>
<name>A0ABQ1FI89_9BACL</name>
<dbReference type="PANTHER" id="PTHR42659:SF2">
    <property type="entry name" value="XANTHINE DEHYDROGENASE SUBUNIT C-RELATED"/>
    <property type="match status" value="1"/>
</dbReference>
<dbReference type="InterPro" id="IPR016169">
    <property type="entry name" value="FAD-bd_PCMH_sub2"/>
</dbReference>
<dbReference type="SMART" id="SM01092">
    <property type="entry name" value="CO_deh_flav_C"/>
    <property type="match status" value="1"/>
</dbReference>
<accession>A0ABQ1FI89</accession>
<dbReference type="SUPFAM" id="SSF55447">
    <property type="entry name" value="CO dehydrogenase flavoprotein C-terminal domain-like"/>
    <property type="match status" value="1"/>
</dbReference>
<dbReference type="RefSeq" id="WP_189020678.1">
    <property type="nucleotide sequence ID" value="NZ_BMHE01000082.1"/>
</dbReference>
<dbReference type="InterPro" id="IPR016167">
    <property type="entry name" value="FAD-bd_PCMH_sub1"/>
</dbReference>
<dbReference type="Proteomes" id="UP000615455">
    <property type="component" value="Unassembled WGS sequence"/>
</dbReference>
<evidence type="ECO:0000313" key="5">
    <source>
        <dbReference type="EMBL" id="GGA15706.1"/>
    </source>
</evidence>
<reference evidence="6" key="1">
    <citation type="journal article" date="2019" name="Int. J. Syst. Evol. Microbiol.">
        <title>The Global Catalogue of Microorganisms (GCM) 10K type strain sequencing project: providing services to taxonomists for standard genome sequencing and annotation.</title>
        <authorList>
            <consortium name="The Broad Institute Genomics Platform"/>
            <consortium name="The Broad Institute Genome Sequencing Center for Infectious Disease"/>
            <person name="Wu L."/>
            <person name="Ma J."/>
        </authorList>
    </citation>
    <scope>NUCLEOTIDE SEQUENCE [LARGE SCALE GENOMIC DNA]</scope>
    <source>
        <strain evidence="6">CGMCC 1.15043</strain>
    </source>
</reference>
<feature type="domain" description="FAD-binding PCMH-type" evidence="4">
    <location>
        <begin position="8"/>
        <end position="181"/>
    </location>
</feature>
<evidence type="ECO:0000256" key="1">
    <source>
        <dbReference type="ARBA" id="ARBA00022630"/>
    </source>
</evidence>
<keyword evidence="3" id="KW-0560">Oxidoreductase</keyword>
<proteinExistence type="predicted"/>